<evidence type="ECO:0000313" key="1">
    <source>
        <dbReference type="EMBL" id="KAK3890605.1"/>
    </source>
</evidence>
<protein>
    <submittedName>
        <fullName evidence="1">Uncharacterized protein</fullName>
    </submittedName>
</protein>
<reference evidence="1" key="1">
    <citation type="submission" date="2023-10" db="EMBL/GenBank/DDBJ databases">
        <title>Genome assemblies of two species of porcelain crab, Petrolisthes cinctipes and Petrolisthes manimaculis (Anomura: Porcellanidae).</title>
        <authorList>
            <person name="Angst P."/>
        </authorList>
    </citation>
    <scope>NUCLEOTIDE SEQUENCE</scope>
    <source>
        <strain evidence="1">PB745_01</strain>
        <tissue evidence="1">Gill</tissue>
    </source>
</reference>
<name>A0AAE1L2N9_PETCI</name>
<gene>
    <name evidence="1" type="ORF">Pcinc_005485</name>
</gene>
<evidence type="ECO:0000313" key="2">
    <source>
        <dbReference type="Proteomes" id="UP001286313"/>
    </source>
</evidence>
<dbReference type="EMBL" id="JAWQEG010000408">
    <property type="protein sequence ID" value="KAK3890605.1"/>
    <property type="molecule type" value="Genomic_DNA"/>
</dbReference>
<sequence length="104" mass="11690">MHNVFSSWPSLQRIQRCNQVQLPYILTETAAPVTCCVGTRAAPRSGGVATQTPLELDEAFLVQPQKKEKEGEPDRSNNADVERTLCCSWRKNHTLQAVMKDYSL</sequence>
<organism evidence="1 2">
    <name type="scientific">Petrolisthes cinctipes</name>
    <name type="common">Flat porcelain crab</name>
    <dbReference type="NCBI Taxonomy" id="88211"/>
    <lineage>
        <taxon>Eukaryota</taxon>
        <taxon>Metazoa</taxon>
        <taxon>Ecdysozoa</taxon>
        <taxon>Arthropoda</taxon>
        <taxon>Crustacea</taxon>
        <taxon>Multicrustacea</taxon>
        <taxon>Malacostraca</taxon>
        <taxon>Eumalacostraca</taxon>
        <taxon>Eucarida</taxon>
        <taxon>Decapoda</taxon>
        <taxon>Pleocyemata</taxon>
        <taxon>Anomura</taxon>
        <taxon>Galatheoidea</taxon>
        <taxon>Porcellanidae</taxon>
        <taxon>Petrolisthes</taxon>
    </lineage>
</organism>
<dbReference type="Proteomes" id="UP001286313">
    <property type="component" value="Unassembled WGS sequence"/>
</dbReference>
<accession>A0AAE1L2N9</accession>
<keyword evidence="2" id="KW-1185">Reference proteome</keyword>
<comment type="caution">
    <text evidence="1">The sequence shown here is derived from an EMBL/GenBank/DDBJ whole genome shotgun (WGS) entry which is preliminary data.</text>
</comment>
<dbReference type="AlphaFoldDB" id="A0AAE1L2N9"/>
<proteinExistence type="predicted"/>